<organism evidence="10 11">
    <name type="scientific">Erwinia phage vB_EamP_Frozen</name>
    <dbReference type="NCBI Taxonomy" id="1852641"/>
    <lineage>
        <taxon>Viruses</taxon>
        <taxon>Duplodnaviria</taxon>
        <taxon>Heunggongvirae</taxon>
        <taxon>Uroviricota</taxon>
        <taxon>Caudoviricetes</taxon>
        <taxon>Schitoviridae</taxon>
        <taxon>Erskinevirinae</taxon>
        <taxon>Johnsonvirus</taxon>
        <taxon>Johnsonvirus frozen</taxon>
    </lineage>
</organism>
<feature type="domain" description="DNA-directed RNA polymerase C-terminal" evidence="9">
    <location>
        <begin position="5"/>
        <end position="151"/>
    </location>
</feature>
<keyword evidence="11" id="KW-1185">Reference proteome</keyword>
<dbReference type="GO" id="GO:0003677">
    <property type="term" value="F:DNA binding"/>
    <property type="evidence" value="ECO:0007669"/>
    <property type="project" value="InterPro"/>
</dbReference>
<comment type="similarity">
    <text evidence="1 8">Belongs to the phage and mitochondrial RNA polymerase family.</text>
</comment>
<dbReference type="RefSeq" id="YP_009286153.1">
    <property type="nucleotide sequence ID" value="NC_031062.2"/>
</dbReference>
<reference evidence="10" key="1">
    <citation type="submission" date="2017-06" db="EMBL/GenBank/DDBJ databases">
        <authorList>
            <person name="Berg J.A."/>
            <person name="Peck M.D."/>
            <person name="Grossarth S.E."/>
            <person name="Jarvis T.M."/>
            <person name="Merrill B.D."/>
            <person name="Breakwell D.P."/>
            <person name="Burnett S.H."/>
            <person name="Grose J.H."/>
        </authorList>
    </citation>
    <scope>NUCLEOTIDE SEQUENCE [LARGE SCALE GENOMIC DNA]</scope>
</reference>
<keyword evidence="4 8" id="KW-0808">Transferase</keyword>
<keyword evidence="5 8" id="KW-0548">Nucleotidyltransferase</keyword>
<dbReference type="InterPro" id="IPR002092">
    <property type="entry name" value="DNA-dir_Rpol_phage-type"/>
</dbReference>
<dbReference type="InterPro" id="IPR046950">
    <property type="entry name" value="DNA-dir_Rpol_C_phage-type"/>
</dbReference>
<evidence type="ECO:0000256" key="1">
    <source>
        <dbReference type="ARBA" id="ARBA00009493"/>
    </source>
</evidence>
<evidence type="ECO:0000256" key="2">
    <source>
        <dbReference type="ARBA" id="ARBA00012418"/>
    </source>
</evidence>
<evidence type="ECO:0000256" key="6">
    <source>
        <dbReference type="ARBA" id="ARBA00023163"/>
    </source>
</evidence>
<dbReference type="KEGG" id="vg:29065790"/>
<dbReference type="GeneID" id="29065790"/>
<protein>
    <recommendedName>
        <fullName evidence="2 8">DNA-directed RNA polymerase</fullName>
        <ecNumber evidence="2 8">2.7.7.6</ecNumber>
    </recommendedName>
</protein>
<evidence type="ECO:0000256" key="5">
    <source>
        <dbReference type="ARBA" id="ARBA00022695"/>
    </source>
</evidence>
<dbReference type="SUPFAM" id="SSF56672">
    <property type="entry name" value="DNA/RNA polymerases"/>
    <property type="match status" value="1"/>
</dbReference>
<evidence type="ECO:0000256" key="7">
    <source>
        <dbReference type="ARBA" id="ARBA00048552"/>
    </source>
</evidence>
<evidence type="ECO:0000259" key="9">
    <source>
        <dbReference type="Pfam" id="PF00940"/>
    </source>
</evidence>
<dbReference type="PANTHER" id="PTHR10102">
    <property type="entry name" value="DNA-DIRECTED RNA POLYMERASE, MITOCHONDRIAL"/>
    <property type="match status" value="1"/>
</dbReference>
<dbReference type="PANTHER" id="PTHR10102:SF0">
    <property type="entry name" value="DNA-DIRECTED RNA POLYMERASE, MITOCHONDRIAL"/>
    <property type="match status" value="1"/>
</dbReference>
<accession>A0A191ZCP0</accession>
<evidence type="ECO:0000313" key="10">
    <source>
        <dbReference type="EMBL" id="ANJ65156.1"/>
    </source>
</evidence>
<dbReference type="InterPro" id="IPR043502">
    <property type="entry name" value="DNA/RNA_pol_sf"/>
</dbReference>
<dbReference type="OrthoDB" id="2532at10239"/>
<name>A0A191ZCP0_9CAUD</name>
<dbReference type="Pfam" id="PF00940">
    <property type="entry name" value="RNA_pol"/>
    <property type="match status" value="1"/>
</dbReference>
<dbReference type="GO" id="GO:0006351">
    <property type="term" value="P:DNA-templated transcription"/>
    <property type="evidence" value="ECO:0007669"/>
    <property type="project" value="InterPro"/>
</dbReference>
<evidence type="ECO:0000256" key="3">
    <source>
        <dbReference type="ARBA" id="ARBA00022478"/>
    </source>
</evidence>
<gene>
    <name evidence="10" type="ORF">FROZEN_24</name>
</gene>
<keyword evidence="3 8" id="KW-0240">DNA-directed RNA polymerase</keyword>
<evidence type="ECO:0000256" key="4">
    <source>
        <dbReference type="ARBA" id="ARBA00022679"/>
    </source>
</evidence>
<keyword evidence="6 8" id="KW-0804">Transcription</keyword>
<dbReference type="PROSITE" id="PS00900">
    <property type="entry name" value="RNA_POL_PHAGE_1"/>
    <property type="match status" value="1"/>
</dbReference>
<dbReference type="GO" id="GO:0000428">
    <property type="term" value="C:DNA-directed RNA polymerase complex"/>
    <property type="evidence" value="ECO:0007669"/>
    <property type="project" value="UniProtKB-KW"/>
</dbReference>
<dbReference type="Gene3D" id="1.10.287.280">
    <property type="match status" value="1"/>
</dbReference>
<evidence type="ECO:0000313" key="11">
    <source>
        <dbReference type="Proteomes" id="UP000202061"/>
    </source>
</evidence>
<dbReference type="Proteomes" id="UP000202061">
    <property type="component" value="Segment"/>
</dbReference>
<dbReference type="PROSITE" id="PS00489">
    <property type="entry name" value="RNA_POL_PHAGE_2"/>
    <property type="match status" value="1"/>
</dbReference>
<dbReference type="GO" id="GO:0003899">
    <property type="term" value="F:DNA-directed RNA polymerase activity"/>
    <property type="evidence" value="ECO:0007669"/>
    <property type="project" value="UniProtKB-EC"/>
</dbReference>
<dbReference type="EC" id="2.7.7.6" evidence="2 8"/>
<proteinExistence type="inferred from homology"/>
<comment type="catalytic activity">
    <reaction evidence="7 8">
        <text>RNA(n) + a ribonucleoside 5'-triphosphate = RNA(n+1) + diphosphate</text>
        <dbReference type="Rhea" id="RHEA:21248"/>
        <dbReference type="Rhea" id="RHEA-COMP:14527"/>
        <dbReference type="Rhea" id="RHEA-COMP:17342"/>
        <dbReference type="ChEBI" id="CHEBI:33019"/>
        <dbReference type="ChEBI" id="CHEBI:61557"/>
        <dbReference type="ChEBI" id="CHEBI:140395"/>
        <dbReference type="EC" id="2.7.7.6"/>
    </reaction>
</comment>
<sequence length="404" mass="46049">MQKFTGLQYLMIDVANNFGLDKESWKNRLAWFEEHKNHLDSLVKQAESPALFYGAIQAYYKALEGKPSGYPVSLDATASGLQILACLTGDRKAAELCNVVPVFGDDAEAKRIDGYTVVYERMLAKVGERSVIKRDDCKQAVMTSLYGSTAIPKEVFGEGILYKVFDDTMDESAPAVWELNKAYLAIWDPTKETNSWTLPDNGHVHVKVMDLDSETVHFLNQPVEIIRRVHRPTEEGRSLSANTTHSVDGMIVREMVRRCSYSNETVQRVWECIETDEYHEGTEADRTMVQILWNHYKESGYLSARIMDHLYSNNMSIVDVEVIRELLQSLPEKPFHVISVHDCFRCLPNYANDLREQYNRQLYLIAKSNLLGYILKQLLGREVSIGKLDPTLADDILTTEYALS</sequence>
<dbReference type="EMBL" id="KX098389">
    <property type="protein sequence ID" value="ANJ65156.1"/>
    <property type="molecule type" value="Genomic_DNA"/>
</dbReference>
<comment type="function">
    <text evidence="8">DNA-dependent RNA polymerase catalyzes the transcription of DNA into RNA using the four ribonucleoside triphosphates as substrates.</text>
</comment>
<evidence type="ECO:0000256" key="8">
    <source>
        <dbReference type="RuleBase" id="RU003805"/>
    </source>
</evidence>